<dbReference type="EMBL" id="GGEC01082634">
    <property type="protein sequence ID" value="MBX63118.1"/>
    <property type="molecule type" value="Transcribed_RNA"/>
</dbReference>
<dbReference type="AlphaFoldDB" id="A0A2P2Q805"/>
<sequence>MKVVETCFSSLGFFLLGLVREACVLPIIFIITTYRCHLSYHPSYQLEIICLQEMHL</sequence>
<name>A0A2P2Q805_RHIMU</name>
<protein>
    <submittedName>
        <fullName evidence="1">Uncharacterized protein</fullName>
    </submittedName>
</protein>
<evidence type="ECO:0000313" key="1">
    <source>
        <dbReference type="EMBL" id="MBX63118.1"/>
    </source>
</evidence>
<organism evidence="1">
    <name type="scientific">Rhizophora mucronata</name>
    <name type="common">Asiatic mangrove</name>
    <dbReference type="NCBI Taxonomy" id="61149"/>
    <lineage>
        <taxon>Eukaryota</taxon>
        <taxon>Viridiplantae</taxon>
        <taxon>Streptophyta</taxon>
        <taxon>Embryophyta</taxon>
        <taxon>Tracheophyta</taxon>
        <taxon>Spermatophyta</taxon>
        <taxon>Magnoliopsida</taxon>
        <taxon>eudicotyledons</taxon>
        <taxon>Gunneridae</taxon>
        <taxon>Pentapetalae</taxon>
        <taxon>rosids</taxon>
        <taxon>fabids</taxon>
        <taxon>Malpighiales</taxon>
        <taxon>Rhizophoraceae</taxon>
        <taxon>Rhizophora</taxon>
    </lineage>
</organism>
<reference evidence="1" key="1">
    <citation type="submission" date="2018-02" db="EMBL/GenBank/DDBJ databases">
        <title>Rhizophora mucronata_Transcriptome.</title>
        <authorList>
            <person name="Meera S.P."/>
            <person name="Sreeshan A."/>
            <person name="Augustine A."/>
        </authorList>
    </citation>
    <scope>NUCLEOTIDE SEQUENCE</scope>
    <source>
        <tissue evidence="1">Leaf</tissue>
    </source>
</reference>
<proteinExistence type="predicted"/>
<accession>A0A2P2Q805</accession>